<dbReference type="AlphaFoldDB" id="A0A101CYZ0"/>
<sequence>MAIIQRSTKLSLRQEEYRICSEPYVFYRLISDANGVRLMTATASEDTGDYRAYEDQGALISATAQVLSDREMDFVTKRDHANRPYIETSVYPDSEDLLHLASTILNRIGFEDISVLALREMMAIYNEFAIDDSGEDTYLSDGMWMTSDGRLIEK</sequence>
<evidence type="ECO:0000313" key="1">
    <source>
        <dbReference type="EMBL" id="KUJ85983.1"/>
    </source>
</evidence>
<name>A0A101CYZ0_9RHOB</name>
<accession>A0A101CYZ0</accession>
<gene>
    <name evidence="1" type="ORF">AVO45_03150</name>
</gene>
<protein>
    <submittedName>
        <fullName evidence="1">Uncharacterized protein</fullName>
    </submittedName>
</protein>
<dbReference type="STRING" id="1685379.AVO45_03150"/>
<evidence type="ECO:0000313" key="2">
    <source>
        <dbReference type="Proteomes" id="UP000053791"/>
    </source>
</evidence>
<organism evidence="1 2">
    <name type="scientific">Ruegeria marisrubri</name>
    <dbReference type="NCBI Taxonomy" id="1685379"/>
    <lineage>
        <taxon>Bacteria</taxon>
        <taxon>Pseudomonadati</taxon>
        <taxon>Pseudomonadota</taxon>
        <taxon>Alphaproteobacteria</taxon>
        <taxon>Rhodobacterales</taxon>
        <taxon>Roseobacteraceae</taxon>
        <taxon>Ruegeria</taxon>
    </lineage>
</organism>
<dbReference type="EMBL" id="LQBQ01000001">
    <property type="protein sequence ID" value="KUJ85983.1"/>
    <property type="molecule type" value="Genomic_DNA"/>
</dbReference>
<dbReference type="RefSeq" id="WP_068344348.1">
    <property type="nucleotide sequence ID" value="NZ_LQBQ01000001.1"/>
</dbReference>
<dbReference type="Proteomes" id="UP000053791">
    <property type="component" value="Unassembled WGS sequence"/>
</dbReference>
<reference evidence="1 2" key="1">
    <citation type="submission" date="2015-12" db="EMBL/GenBank/DDBJ databases">
        <authorList>
            <person name="Shamseldin A."/>
            <person name="Moawad H."/>
            <person name="Abd El-Rahim W.M."/>
            <person name="Sadowsky M.J."/>
        </authorList>
    </citation>
    <scope>NUCLEOTIDE SEQUENCE [LARGE SCALE GENOMIC DNA]</scope>
    <source>
        <strain evidence="1 2">ZGT118</strain>
    </source>
</reference>
<keyword evidence="2" id="KW-1185">Reference proteome</keyword>
<dbReference type="OrthoDB" id="7846879at2"/>
<proteinExistence type="predicted"/>
<comment type="caution">
    <text evidence="1">The sequence shown here is derived from an EMBL/GenBank/DDBJ whole genome shotgun (WGS) entry which is preliminary data.</text>
</comment>